<gene>
    <name evidence="2" type="ORF">G3I38_04065</name>
</gene>
<feature type="non-terminal residue" evidence="2">
    <location>
        <position position="1"/>
    </location>
</feature>
<name>A0A6G3TW28_9ACTN</name>
<evidence type="ECO:0000313" key="2">
    <source>
        <dbReference type="EMBL" id="NEC78442.1"/>
    </source>
</evidence>
<dbReference type="AlphaFoldDB" id="A0A6G3TW28"/>
<proteinExistence type="predicted"/>
<feature type="non-terminal residue" evidence="2">
    <location>
        <position position="137"/>
    </location>
</feature>
<comment type="caution">
    <text evidence="2">The sequence shown here is derived from an EMBL/GenBank/DDBJ whole genome shotgun (WGS) entry which is preliminary data.</text>
</comment>
<feature type="coiled-coil region" evidence="1">
    <location>
        <begin position="8"/>
        <end position="35"/>
    </location>
</feature>
<reference evidence="2" key="1">
    <citation type="submission" date="2020-01" db="EMBL/GenBank/DDBJ databases">
        <title>Insect and environment-associated Actinomycetes.</title>
        <authorList>
            <person name="Currrie C."/>
            <person name="Chevrette M."/>
            <person name="Carlson C."/>
            <person name="Stubbendieck R."/>
            <person name="Wendt-Pienkowski E."/>
        </authorList>
    </citation>
    <scope>NUCLEOTIDE SEQUENCE</scope>
    <source>
        <strain evidence="2">SID7958</strain>
    </source>
</reference>
<evidence type="ECO:0000256" key="1">
    <source>
        <dbReference type="SAM" id="Coils"/>
    </source>
</evidence>
<dbReference type="EMBL" id="JAAGMU010000223">
    <property type="protein sequence ID" value="NEC78442.1"/>
    <property type="molecule type" value="Genomic_DNA"/>
</dbReference>
<organism evidence="2">
    <name type="scientific">Streptomyces sp. SID7958</name>
    <dbReference type="NCBI Taxonomy" id="2706093"/>
    <lineage>
        <taxon>Bacteria</taxon>
        <taxon>Bacillati</taxon>
        <taxon>Actinomycetota</taxon>
        <taxon>Actinomycetes</taxon>
        <taxon>Kitasatosporales</taxon>
        <taxon>Streptomycetaceae</taxon>
        <taxon>Streptomyces</taxon>
    </lineage>
</organism>
<accession>A0A6G3TW28</accession>
<keyword evidence="1" id="KW-0175">Coiled coil</keyword>
<protein>
    <submittedName>
        <fullName evidence="2">Uncharacterized protein</fullName>
    </submittedName>
</protein>
<sequence>EDPGGRSVAELLTDLQELYREAGKATETYNATEERLRKQRVETARLDRALARARLTLHDSRGAAGRLARQQYQSSSDLSPYLRLLLARDPQRALEQRHVIGRMARERTETVGRLTAGEKRAAALARRARKALDDQQV</sequence>